<feature type="coiled-coil region" evidence="1">
    <location>
        <begin position="847"/>
        <end position="920"/>
    </location>
</feature>
<feature type="coiled-coil region" evidence="1">
    <location>
        <begin position="624"/>
        <end position="721"/>
    </location>
</feature>
<keyword evidence="1" id="KW-0175">Coiled coil</keyword>
<comment type="caution">
    <text evidence="4">The sequence shown here is derived from an EMBL/GenBank/DDBJ whole genome shotgun (WGS) entry which is preliminary data.</text>
</comment>
<dbReference type="AlphaFoldDB" id="A0A814DNZ0"/>
<dbReference type="Proteomes" id="UP000663879">
    <property type="component" value="Unassembled WGS sequence"/>
</dbReference>
<evidence type="ECO:0000313" key="4">
    <source>
        <dbReference type="EMBL" id="CAF0955412.1"/>
    </source>
</evidence>
<evidence type="ECO:0000256" key="1">
    <source>
        <dbReference type="SAM" id="Coils"/>
    </source>
</evidence>
<feature type="region of interest" description="Disordered" evidence="2">
    <location>
        <begin position="105"/>
        <end position="258"/>
    </location>
</feature>
<protein>
    <submittedName>
        <fullName evidence="4">Uncharacterized protein</fullName>
    </submittedName>
</protein>
<sequence length="1117" mass="128564">MKIIKFFILLLIAINTKNINSEQINQSTSNLESIEIKSNPNDKEPVLLDKPNTKILAEKNASELDDVKKVESILDEITDLNELTDTEKQKLLQINTNIPIELKTIDSQNDNSNQTKEFEQDNLNKTHIDENIQQTTSTATSQQSETTATTQTVTDKNLPESLEKKDNQVSTPESVVSQSPTTQTPQTQSTSKTEIKDELFKENIKDKKAEDKNETILEASTPESIVQVSQSSSTQSPQESTLSPTNEIKEEPLNIHDQKVEDKNEIEANVPILENSIKIEEQKNVEKNEVIEENETTTSEQIPSVEVVVETKTETPVLTEKIQEEDSQITPEKTEESTTVETTLQLPQTTEEFKTEENVDVTEKICENIENTSETTNIELNLSEKIPENLNNEHKEEIQVELVPTVYPENEKINEQIEINLPTVSSKPQVESLNKRFRDKLKNKLSQDKEENIHEHEHHHLHDHHHHHENETKPTNHVCANLDQVKKILNENFEPLYLPLVNLLPDDIQLILSNEYFGGLSNVHVLVVLTSMFLLTSLVYLLLKTLEGKKINVNSILNEQLLVQTNKLKQLEFDMKTYQASIEDYEQRITSQDSILNEKDFKLKELSDKLSKSLKEQEFSDKEIGKLKTNENKLIKELNQLKTDLTSLNDVFTQNKLQYAQQTEEKDTRLNELTEMLNYKESRIQEYEVQLTELCQIKDTNLKLESELAESRNKIEILTNSLSIKNKSGDLDDFVQVDSPQNLDSLLSLGQLQMDLKNLQEKYDCLLSDNEAKQSEIDELKLRILHKESESSEYDSKMKKFEKQIKENEMQIRLLNELREKDTKQHLKALSELDMQLKKKTTDADKVSHYMEQLRVKQERIQELETNLSRVEKQSNQERQTFEKQSHENWLNAKKLDKELKETRMELSTLKERLRELELGQSQMENIVEEQQPPRPPSTSSNPGGIMPHNGPGFMPFIRPPPFRLPFPPPINPAQAVAFMQQHLEQQQRLANSASPNQDQLVNRMQNMPNIPPPNPLMYQRMLQTQQYFQHQMASSATSSQQVSPNDLSNNVLASTALNDSSMMNNLENGANHTNHYPNDTEFDYSSNLSMFNNQNNQDMYQTGANTNHNSNENFNV</sequence>
<gene>
    <name evidence="4" type="ORF">OXX778_LOCUS14168</name>
</gene>
<feature type="compositionally biased region" description="Basic and acidic residues" evidence="2">
    <location>
        <begin position="193"/>
        <end position="215"/>
    </location>
</feature>
<organism evidence="4 5">
    <name type="scientific">Brachionus calyciflorus</name>
    <dbReference type="NCBI Taxonomy" id="104777"/>
    <lineage>
        <taxon>Eukaryota</taxon>
        <taxon>Metazoa</taxon>
        <taxon>Spiralia</taxon>
        <taxon>Gnathifera</taxon>
        <taxon>Rotifera</taxon>
        <taxon>Eurotatoria</taxon>
        <taxon>Monogononta</taxon>
        <taxon>Pseudotrocha</taxon>
        <taxon>Ploima</taxon>
        <taxon>Brachionidae</taxon>
        <taxon>Brachionus</taxon>
    </lineage>
</organism>
<keyword evidence="5" id="KW-1185">Reference proteome</keyword>
<feature type="compositionally biased region" description="Basic and acidic residues" evidence="2">
    <location>
        <begin position="157"/>
        <end position="167"/>
    </location>
</feature>
<name>A0A814DNZ0_9BILA</name>
<feature type="compositionally biased region" description="Basic and acidic residues" evidence="2">
    <location>
        <begin position="116"/>
        <end position="130"/>
    </location>
</feature>
<feature type="region of interest" description="Disordered" evidence="2">
    <location>
        <begin position="1063"/>
        <end position="1117"/>
    </location>
</feature>
<feature type="compositionally biased region" description="Low complexity" evidence="2">
    <location>
        <begin position="174"/>
        <end position="191"/>
    </location>
</feature>
<feature type="signal peptide" evidence="3">
    <location>
        <begin position="1"/>
        <end position="21"/>
    </location>
</feature>
<keyword evidence="3" id="KW-0732">Signal</keyword>
<evidence type="ECO:0000256" key="3">
    <source>
        <dbReference type="SAM" id="SignalP"/>
    </source>
</evidence>
<reference evidence="4" key="1">
    <citation type="submission" date="2021-02" db="EMBL/GenBank/DDBJ databases">
        <authorList>
            <person name="Nowell W R."/>
        </authorList>
    </citation>
    <scope>NUCLEOTIDE SEQUENCE</scope>
    <source>
        <strain evidence="4">Ploen Becks lab</strain>
    </source>
</reference>
<feature type="coiled-coil region" evidence="1">
    <location>
        <begin position="749"/>
        <end position="818"/>
    </location>
</feature>
<dbReference type="OrthoDB" id="10044695at2759"/>
<proteinExistence type="predicted"/>
<feature type="region of interest" description="Disordered" evidence="2">
    <location>
        <begin position="927"/>
        <end position="952"/>
    </location>
</feature>
<dbReference type="EMBL" id="CAJNOC010002860">
    <property type="protein sequence ID" value="CAF0955412.1"/>
    <property type="molecule type" value="Genomic_DNA"/>
</dbReference>
<evidence type="ECO:0000256" key="2">
    <source>
        <dbReference type="SAM" id="MobiDB-lite"/>
    </source>
</evidence>
<evidence type="ECO:0000313" key="5">
    <source>
        <dbReference type="Proteomes" id="UP000663879"/>
    </source>
</evidence>
<feature type="chain" id="PRO_5032655925" evidence="3">
    <location>
        <begin position="22"/>
        <end position="1117"/>
    </location>
</feature>
<feature type="compositionally biased region" description="Polar residues" evidence="2">
    <location>
        <begin position="105"/>
        <end position="115"/>
    </location>
</feature>
<feature type="compositionally biased region" description="Low complexity" evidence="2">
    <location>
        <begin position="133"/>
        <end position="154"/>
    </location>
</feature>
<accession>A0A814DNZ0</accession>
<feature type="compositionally biased region" description="Low complexity" evidence="2">
    <location>
        <begin position="222"/>
        <end position="245"/>
    </location>
</feature>
<feature type="compositionally biased region" description="Basic and acidic residues" evidence="2">
    <location>
        <begin position="247"/>
        <end position="258"/>
    </location>
</feature>